<evidence type="ECO:0000256" key="5">
    <source>
        <dbReference type="SAM" id="MobiDB-lite"/>
    </source>
</evidence>
<dbReference type="SUPFAM" id="SSF52540">
    <property type="entry name" value="P-loop containing nucleoside triphosphate hydrolases"/>
    <property type="match status" value="1"/>
</dbReference>
<sequence>MLPITSVASRPPQPPHSLTSTNHQAHQCYQADPSPTGQRYSIQSSLPISSHGRQEPATLISYQYQRPDANRLRHATTPYYGFSRSTTDTLVEDHPRYNYNRGTRWSPTDKVRRIPLGYHTSFDLCDEGQKPECYFERSTSGCNLHHSCNRHLPEHAASRYQECLPSKGGCSSTGPLQRHTTLLLGNKRDLEHIRRVWTDEGEALSLEFSCQFYEVSAAESVLGVHLAFHSLLKETRALQLIKSLPYGNSQDSSKGTVSSAVSKVIGNFFRVGKVGHKRQSNSI</sequence>
<evidence type="ECO:0000313" key="7">
    <source>
        <dbReference type="Proteomes" id="UP000324222"/>
    </source>
</evidence>
<dbReference type="Pfam" id="PF00071">
    <property type="entry name" value="Ras"/>
    <property type="match status" value="1"/>
</dbReference>
<dbReference type="GO" id="GO:0003925">
    <property type="term" value="F:G protein activity"/>
    <property type="evidence" value="ECO:0007669"/>
    <property type="project" value="UniProtKB-EC"/>
</dbReference>
<proteinExistence type="inferred from homology"/>
<keyword evidence="7" id="KW-1185">Reference proteome</keyword>
<feature type="region of interest" description="Disordered" evidence="5">
    <location>
        <begin position="1"/>
        <end position="39"/>
    </location>
</feature>
<dbReference type="InterPro" id="IPR001806">
    <property type="entry name" value="Small_GTPase"/>
</dbReference>
<accession>A0A5B7D609</accession>
<organism evidence="6 7">
    <name type="scientific">Portunus trituberculatus</name>
    <name type="common">Swimming crab</name>
    <name type="synonym">Neptunus trituberculatus</name>
    <dbReference type="NCBI Taxonomy" id="210409"/>
    <lineage>
        <taxon>Eukaryota</taxon>
        <taxon>Metazoa</taxon>
        <taxon>Ecdysozoa</taxon>
        <taxon>Arthropoda</taxon>
        <taxon>Crustacea</taxon>
        <taxon>Multicrustacea</taxon>
        <taxon>Malacostraca</taxon>
        <taxon>Eumalacostraca</taxon>
        <taxon>Eucarida</taxon>
        <taxon>Decapoda</taxon>
        <taxon>Pleocyemata</taxon>
        <taxon>Brachyura</taxon>
        <taxon>Eubrachyura</taxon>
        <taxon>Portunoidea</taxon>
        <taxon>Portunidae</taxon>
        <taxon>Portuninae</taxon>
        <taxon>Portunus</taxon>
    </lineage>
</organism>
<evidence type="ECO:0000313" key="6">
    <source>
        <dbReference type="EMBL" id="MPC16695.1"/>
    </source>
</evidence>
<dbReference type="OrthoDB" id="18798at2759"/>
<dbReference type="EC" id="3.6.5.2" evidence="2"/>
<dbReference type="Gene3D" id="3.40.50.300">
    <property type="entry name" value="P-loop containing nucleotide triphosphate hydrolases"/>
    <property type="match status" value="1"/>
</dbReference>
<dbReference type="Proteomes" id="UP000324222">
    <property type="component" value="Unassembled WGS sequence"/>
</dbReference>
<protein>
    <recommendedName>
        <fullName evidence="2">small monomeric GTPase</fullName>
        <ecNumber evidence="2">3.6.5.2</ecNumber>
    </recommendedName>
</protein>
<evidence type="ECO:0000256" key="1">
    <source>
        <dbReference type="ARBA" id="ARBA00008344"/>
    </source>
</evidence>
<evidence type="ECO:0000256" key="3">
    <source>
        <dbReference type="ARBA" id="ARBA00022801"/>
    </source>
</evidence>
<gene>
    <name evidence="6" type="primary">Rerg</name>
    <name evidence="6" type="ORF">E2C01_009525</name>
</gene>
<evidence type="ECO:0000256" key="4">
    <source>
        <dbReference type="ARBA" id="ARBA00048098"/>
    </source>
</evidence>
<name>A0A5B7D609_PORTR</name>
<comment type="catalytic activity">
    <reaction evidence="4">
        <text>GTP + H2O = GDP + phosphate + H(+)</text>
        <dbReference type="Rhea" id="RHEA:19669"/>
        <dbReference type="ChEBI" id="CHEBI:15377"/>
        <dbReference type="ChEBI" id="CHEBI:15378"/>
        <dbReference type="ChEBI" id="CHEBI:37565"/>
        <dbReference type="ChEBI" id="CHEBI:43474"/>
        <dbReference type="ChEBI" id="CHEBI:58189"/>
        <dbReference type="EC" id="3.6.5.2"/>
    </reaction>
</comment>
<evidence type="ECO:0000256" key="2">
    <source>
        <dbReference type="ARBA" id="ARBA00011984"/>
    </source>
</evidence>
<keyword evidence="3" id="KW-0378">Hydrolase</keyword>
<comment type="similarity">
    <text evidence="1">Belongs to the small GTPase superfamily. Ras family.</text>
</comment>
<feature type="compositionally biased region" description="Polar residues" evidence="5">
    <location>
        <begin position="16"/>
        <end position="39"/>
    </location>
</feature>
<dbReference type="PANTHER" id="PTHR45704">
    <property type="entry name" value="RAS-LIKE FAMILY MEMBER 11"/>
    <property type="match status" value="1"/>
</dbReference>
<dbReference type="EMBL" id="VSRR010000527">
    <property type="protein sequence ID" value="MPC16695.1"/>
    <property type="molecule type" value="Genomic_DNA"/>
</dbReference>
<dbReference type="InterPro" id="IPR051065">
    <property type="entry name" value="Ras-related_GTPase"/>
</dbReference>
<dbReference type="GO" id="GO:0005525">
    <property type="term" value="F:GTP binding"/>
    <property type="evidence" value="ECO:0007669"/>
    <property type="project" value="InterPro"/>
</dbReference>
<reference evidence="6 7" key="1">
    <citation type="submission" date="2019-05" db="EMBL/GenBank/DDBJ databases">
        <title>Another draft genome of Portunus trituberculatus and its Hox gene families provides insights of decapod evolution.</title>
        <authorList>
            <person name="Jeong J.-H."/>
            <person name="Song I."/>
            <person name="Kim S."/>
            <person name="Choi T."/>
            <person name="Kim D."/>
            <person name="Ryu S."/>
            <person name="Kim W."/>
        </authorList>
    </citation>
    <scope>NUCLEOTIDE SEQUENCE [LARGE SCALE GENOMIC DNA]</scope>
    <source>
        <tissue evidence="6">Muscle</tissue>
    </source>
</reference>
<dbReference type="InterPro" id="IPR027417">
    <property type="entry name" value="P-loop_NTPase"/>
</dbReference>
<dbReference type="AlphaFoldDB" id="A0A5B7D609"/>
<comment type="caution">
    <text evidence="6">The sequence shown here is derived from an EMBL/GenBank/DDBJ whole genome shotgun (WGS) entry which is preliminary data.</text>
</comment>